<evidence type="ECO:0000256" key="1">
    <source>
        <dbReference type="ARBA" id="ARBA00004651"/>
    </source>
</evidence>
<gene>
    <name evidence="7" type="ORF">MTY_0793</name>
</gene>
<evidence type="ECO:0000256" key="5">
    <source>
        <dbReference type="ARBA" id="ARBA00023136"/>
    </source>
</evidence>
<feature type="transmembrane region" description="Helical" evidence="6">
    <location>
        <begin position="32"/>
        <end position="60"/>
    </location>
</feature>
<protein>
    <submittedName>
        <fullName evidence="7">Permeases of the drug/metabolite transporter (DMT) superfamily</fullName>
    </submittedName>
</protein>
<name>A0A0S6UB20_NEOTH</name>
<dbReference type="GO" id="GO:0005886">
    <property type="term" value="C:plasma membrane"/>
    <property type="evidence" value="ECO:0007669"/>
    <property type="project" value="UniProtKB-SubCell"/>
</dbReference>
<evidence type="ECO:0000256" key="4">
    <source>
        <dbReference type="ARBA" id="ARBA00022989"/>
    </source>
</evidence>
<dbReference type="EMBL" id="DF238840">
    <property type="protein sequence ID" value="GAF25460.1"/>
    <property type="molecule type" value="Genomic_DNA"/>
</dbReference>
<dbReference type="Proteomes" id="UP000063718">
    <property type="component" value="Unassembled WGS sequence"/>
</dbReference>
<dbReference type="PANTHER" id="PTHR30561">
    <property type="entry name" value="SMR FAMILY PROTON-DEPENDENT DRUG EFFLUX TRANSPORTER SUGE"/>
    <property type="match status" value="1"/>
</dbReference>
<keyword evidence="5 6" id="KW-0472">Membrane</keyword>
<dbReference type="SUPFAM" id="SSF103481">
    <property type="entry name" value="Multidrug resistance efflux transporter EmrE"/>
    <property type="match status" value="1"/>
</dbReference>
<organism evidence="7">
    <name type="scientific">Moorella thermoacetica Y72</name>
    <dbReference type="NCBI Taxonomy" id="1325331"/>
    <lineage>
        <taxon>Bacteria</taxon>
        <taxon>Bacillati</taxon>
        <taxon>Bacillota</taxon>
        <taxon>Clostridia</taxon>
        <taxon>Neomoorellales</taxon>
        <taxon>Neomoorellaceae</taxon>
        <taxon>Neomoorella</taxon>
    </lineage>
</organism>
<evidence type="ECO:0000256" key="2">
    <source>
        <dbReference type="ARBA" id="ARBA00022475"/>
    </source>
</evidence>
<proteinExistence type="predicted"/>
<accession>A0A0S6UB20</accession>
<keyword evidence="4 6" id="KW-1133">Transmembrane helix</keyword>
<reference evidence="7" key="1">
    <citation type="journal article" date="2014" name="Gene">
        <title>Genome-guided analysis of transformation efficiency and carbon dioxide assimilation by Moorella thermoacetica Y72.</title>
        <authorList>
            <person name="Tsukahara K."/>
            <person name="Kita A."/>
            <person name="Nakashimada Y."/>
            <person name="Hoshino T."/>
            <person name="Murakami K."/>
        </authorList>
    </citation>
    <scope>NUCLEOTIDE SEQUENCE [LARGE SCALE GENOMIC DNA]</scope>
    <source>
        <strain evidence="7">Y72</strain>
    </source>
</reference>
<dbReference type="InterPro" id="IPR037185">
    <property type="entry name" value="EmrE-like"/>
</dbReference>
<feature type="transmembrane region" description="Helical" evidence="6">
    <location>
        <begin position="67"/>
        <end position="87"/>
    </location>
</feature>
<evidence type="ECO:0000256" key="3">
    <source>
        <dbReference type="ARBA" id="ARBA00022692"/>
    </source>
</evidence>
<evidence type="ECO:0000313" key="7">
    <source>
        <dbReference type="EMBL" id="GAF25460.1"/>
    </source>
</evidence>
<feature type="transmembrane region" description="Helical" evidence="6">
    <location>
        <begin position="93"/>
        <end position="111"/>
    </location>
</feature>
<keyword evidence="2" id="KW-1003">Cell membrane</keyword>
<dbReference type="InterPro" id="IPR000390">
    <property type="entry name" value="Small_drug/metabolite_transptr"/>
</dbReference>
<dbReference type="Gene3D" id="1.10.3730.20">
    <property type="match status" value="1"/>
</dbReference>
<dbReference type="RefSeq" id="WP_011393711.1">
    <property type="nucleotide sequence ID" value="NZ_DF238840.1"/>
</dbReference>
<dbReference type="PANTHER" id="PTHR30561:SF9">
    <property type="entry name" value="4-AMINO-4-DEOXY-L-ARABINOSE-PHOSPHOUNDECAPRENOL FLIPPASE SUBUNIT ARNF-RELATED"/>
    <property type="match status" value="1"/>
</dbReference>
<dbReference type="AlphaFoldDB" id="A0A0S6UB20"/>
<dbReference type="GO" id="GO:0022857">
    <property type="term" value="F:transmembrane transporter activity"/>
    <property type="evidence" value="ECO:0007669"/>
    <property type="project" value="InterPro"/>
</dbReference>
<comment type="subcellular location">
    <subcellularLocation>
        <location evidence="1">Cell membrane</location>
        <topology evidence="1">Multi-pass membrane protein</topology>
    </subcellularLocation>
</comment>
<keyword evidence="3 6" id="KW-0812">Transmembrane</keyword>
<sequence length="112" mass="12192">MVYLLVGLNILLLVSGQILWKLGVARDAGFKAVLASFFSPLVLAGLALYVLATVIWLYVLAREQFSLLYPLQSLAYALGVVVAWLVFKEAVPLTRWIGVLVIMAGVALVAMK</sequence>
<evidence type="ECO:0000256" key="6">
    <source>
        <dbReference type="SAM" id="Phobius"/>
    </source>
</evidence>
<dbReference type="GeneID" id="45618263"/>